<keyword evidence="7" id="KW-0424">Laminin EGF-like domain</keyword>
<dbReference type="PANTHER" id="PTHR11640">
    <property type="entry name" value="NEPHRIN"/>
    <property type="match status" value="1"/>
</dbReference>
<feature type="repeat" description="TNFR-Cys" evidence="11">
    <location>
        <begin position="1237"/>
        <end position="1283"/>
    </location>
</feature>
<feature type="domain" description="Ig-like" evidence="16">
    <location>
        <begin position="147"/>
        <end position="225"/>
    </location>
</feature>
<dbReference type="InterPro" id="IPR023415">
    <property type="entry name" value="LDLR_class-A_CS"/>
</dbReference>
<keyword evidence="8" id="KW-0393">Immunoglobulin domain</keyword>
<feature type="region of interest" description="Disordered" evidence="12">
    <location>
        <begin position="4478"/>
        <end position="4497"/>
    </location>
</feature>
<evidence type="ECO:0000256" key="4">
    <source>
        <dbReference type="ARBA" id="ARBA00023136"/>
    </source>
</evidence>
<feature type="disulfide bond" evidence="10">
    <location>
        <begin position="784"/>
        <end position="799"/>
    </location>
</feature>
<keyword evidence="5 9" id="KW-1015">Disulfide bond</keyword>
<comment type="caution">
    <text evidence="18">The sequence shown here is derived from an EMBL/GenBank/DDBJ whole genome shotgun (WGS) entry which is preliminary data.</text>
</comment>
<dbReference type="InterPro" id="IPR003599">
    <property type="entry name" value="Ig_sub"/>
</dbReference>
<evidence type="ECO:0000256" key="10">
    <source>
        <dbReference type="PROSITE-ProRule" id="PRU00124"/>
    </source>
</evidence>
<dbReference type="SMART" id="SM00409">
    <property type="entry name" value="IG"/>
    <property type="match status" value="21"/>
</dbReference>
<dbReference type="PROSITE" id="PS50026">
    <property type="entry name" value="EGF_3"/>
    <property type="match status" value="1"/>
</dbReference>
<dbReference type="PROSITE" id="PS50050">
    <property type="entry name" value="TNFR_NGFR_2"/>
    <property type="match status" value="1"/>
</dbReference>
<evidence type="ECO:0000256" key="8">
    <source>
        <dbReference type="ARBA" id="ARBA00023319"/>
    </source>
</evidence>
<dbReference type="SMART" id="SM00180">
    <property type="entry name" value="EGF_Lam"/>
    <property type="match status" value="2"/>
</dbReference>
<dbReference type="SUPFAM" id="SSF57184">
    <property type="entry name" value="Growth factor receptor domain"/>
    <property type="match status" value="1"/>
</dbReference>
<dbReference type="InterPro" id="IPR007110">
    <property type="entry name" value="Ig-like_dom"/>
</dbReference>
<sequence length="6859" mass="763039">MIADCGLFSCGCRMMCSFILVLLSLTPVLRVTNCDTVNRETKHYSITFRPERKTDEVDVQCPLQYAIPGDELLIYETNGVDNSSALIRRTRITPNTKARDLTLPVNRWTDRSQFRWELIRPQTDLVVSRCIVRFSYDKGYRHLVYDPNSQVRIQSALGESYALRCPIPNPTNEKVFWFQQAGYQIHHANADGTLQFSSITESDLGTYFCTLESDWKHANLQLPVRKVFLTAEGHTQHILPVEATTNGDSLSVLYCNDLLHLLSQVTWELPTGNVLVGFNQQTIKQSDNVGQHIPRAFQCTSDHYEESTSKALEQPVSGSSRPLLRTRRSVHVGPAIVVMPRRDPDNSTVLLRCDWKGPEPEGQTLVFRWIDPVDRTTTEGEEIYKELKMFGYTSDAETAKNSITCEVLSSEQGQVLGTTTMSLEPVPVRVIGSVDLAQIPKRVYGYSPGESVEMVCRVEKEFVETGKDIRWTFNGGPVPEGLNRIDRLKASILLTNDLQPSHEGHYVCHLDSKTLQVQLVQRPVTLGLGTEPETDTRWANAGESTEFHCRLAGRDQGNKLIDWSFIPKGSEEEVLVHPDVNIERPSATPATSFINIANVQKYHEGTYVCRALNMKATSELVVLTRTLSVNPEQLDARPGTTVRFLCELSAVSGLDGGKLYWMRTDRKDLRPGKEEVIGSTGGRALLIVHSVDWTDHNTTYMCTDGVSSAQSRIFVREACGPGFRSCESGGCVSSSVFCDGKNDCEDGSDENVAKCNECGANELRCEEIGGKKPLRSCFLQYWKCDGEDDCGNNFDEENCPPPTKPDRCNGTQYICPESNKPIARAFLCDGVADCEPNGEDENECSLPVVVEPSGETQMFGKRSTNLTMTCIVHGKPPPAISWRYNWGGLRDGVKHVINHTVVDCNTVISHLTLIDLEPEAGGLYTCEAVNKGRTLAPDFSVNVAQGGLCHPPMFNDAAWFEDMCIKCYCSGVTQNCRSVQGYSKSSTDKYWIISEGSSVIRIYRDSEVEETTKGLEFTPRLIRYKGSESGLVFLEGPLGLNGSWITSYGHNLKFTVRLFGTTTERLKGAMVALHGPEESLYWCPPTDRVLFYAMNVGYENDISIRINERERWFLDPNCTQRLSEATGRAQFMNLLKMVKRVGIRTNIYDDQTSFELQDLRLEHSVPSDLPGVWVAEIEQCECPPGYEGLSCEKCAYGYERHPTEPGLCRLQCACDECDEHGNCLTCSGNRSGPRCQQCKTGFYRPYESSLADDCIPCDRCAQGAPHVVKECVDSMLPAEDPFCKCQAKEDGKLVDPDCDQCVIAEKQGLPLPEECSTRPEPSPCEAAGTKSGTVAGECECQTGYRGDRCEDCSDGYFRFHKRCLGCYCSGQTSSCRMSDRHYFWNVTLADPQGFDFDIWLAQGSAHGNLLRSDFTTNGERRLEQVNGDVIVRHPILERGLIHFVLNIHHTQTGSQTDSDIPIYRNLYGGQMSFRLNSPNLDPQKVTQSQAGVVIEIDSPRFGRVWTQATFNVETQRYEVEFNENWWPGGWRIGTTDAFGERGPQQGLLRGQLLRVLGTASSISIVTSSGFSEGLKDMRLSGLAIQVALPSAPSSDPDAPFAPVEVCDCPEPSKPEERALSLSCEGCRDPRKRTTVRLQPGGPDLECEECRGPNCDECASGLFKYNVYTGRSLQTCRPGLEMDSEQRYVVIRTGSPLTLVCRVTSYLGGIVTHEWVAPSSSDPDRVEISRRPILRPNEPGIDKDSQMFNQSIHRSEAIISISSAEKSDSGVYSCRASGIGSSLDRPTYVEVLDETDGIPLTHPDEEKLGALNVIQPSISPTTPFLSKYTFESEPDNPKVTVVKGTVKNPSDLTANQLVWFASNGSAFHIKPDVYNTETGEVVVRLDVPYSSVLSGKESINGYFVGNSPVFNPYWTPMRKPEIAFPTADEVSAKDIVPPEPEVRVPFMQPHTIKVQVTPGKTPIHVIWTRIGSLPEDFRKWEELPGALPEGMTQDETNLIIWAGTEQHEGVYEGLVIRDSDQQEIARFNVTVRVDPMVPDSKVILPPGKADDLPDKDENVTSVTPKPGVTWDFVVQGFTPDAEYCEYPTWTMVDYQTNTITDVTERVHRLSPSSFRVDYPLTSGIYLRFQCQPVPKLNLTGEIKFNISSPDPRIVFQTLYDDPNSTFPTRLICLDLNPSRPSDVNISSDSMTVDRIRDALSVPSTVKVHRPGDVPIRQLELDWRRIGDFDPFIDSGKFTCFVNNSETSGSKTITVPSDDVPVTIPEDPYTRVYIYSPDVHIGPEDEGLHTVSLREGQKIRLYCNYDSRPLGDFYGWRTESDPILQGVNLEQRGYSALAAIDSVTKEMDEQILECSFGERAKRVKLNVIPEGETRTEIRVLSDDLVGQRIVATFGSDVNLTCAVDHVQGKPIDIKRIDWFMQFSSGRRKKATDSGFAKDISITDNGRHIYFSQIRHKPIGAKIFCVVRPVDTPTTVDTYHPSPMVEFWVREPKWSAVVEPTQRPGVVQGVEAQTLHLKCAVTDLWRQKPARNAHITWETRVKPISGIDEDRIPNSYEIPWLGTREDNGILVVGGLRVREEWVGEFRCRAKSPVSNASAESDWVRLEVLTGDTLMRVPKLRLEAKSSPEFPYYPTQVNCIDDNEEFPSEVTWTRQEGTIPPNDLEVKPNSARLTWTHDGVEKFDPQRDAGVYVCRATNAFSSSVRQFYLPQDMMPKEPIPISDHKIEITSDVNQIFYENGDRYMRVVQNSPFELLCSYYGHPAPPGGLQWSVERINELGQSAGSPSIAMLGLRVRSGRHYWSEIGTPKFDAMGRHAGVYRCEALSQDGRVIKQSLIRVELHKVNVRIQELNDAGFIEATEGDNGAITCNAYDGYFEFILPEAKYSWEIERMNGDRVNPNSLATEVNIEDNHIKYTNINPAANAFRARCVVHNDTARYVSADFGFRIRPTSKGPVTRPDTEPGVPRQVPGDGREGVLLVVHGVNNATGQISLKDGDDANLTCIALDSVNSEPFPGGEFYYGWRFTGLQGEPVAPDLLAVGNVNSFLSDERDAGILLLENVKPSEQAPRPSAQIQCLATRRAEGVTYYTQPIDFVVYPTDVEPDPEAEKKERANRNRLNVKISGLDERGMLAATQGSVRTLKCIATERKTNIQPEDNVEYAWEFSRLDGTSIDTGAILEPESGSIELKDNEITLAGLRQTTSVRGRCRVRRLDEDGTTENDFYSPFFRFDVTDGTDSNTRDFVAPTDPETGEKMWDVEIKVTGLDENGYLTGSPGDDAEIHCKAFNMTTEELITEQSKDYIVHYGWEFQHLSGQPATTRDVANDMKMDSKSSTLRLVDLRAQTSANRTLGRCVVEFIRKPSDDVPSALGRKGTRMASKFFLINVPPMDDVASEDLDLDRSRYELTVRGLNDQGALPLRRGQPVKLECVVRDIVTDTLIDFSTARQMIGWQLPVYPSGFIGNPGDLARQVLVTQRQLQMEGIRNDLIDGLRGRCWYHDGTSYYYSRHFPILVPHSSDDGRVRVEVQEIGTVHDRKYMCAAYNVKTGSRLTDVSYEWVFTAANNEPISPGYFFDSIEASGNQLSVSQRQRALQLPEHLRDQLPVEGRCLVLYQPYAGDLSGPQINVYHSNPFVLIHPMTTDPDEMMKQPDPLREGDRVVVYVDGVDRNLVTVVEGGTVTLTCYAIDVKTSKTIDGLSYTWEIQQRDGSPVDTGSLAKKATLIQGPGGHQLTLVGIRPRAAGLRARCVATNRTDGEVDESAPLRRGEQVASNFFDFDVTRTTEPGVDGAEKQYTGYEDFAIDEYGRRYKVVIGGLDENGRLKAKKGDDVKLEIKILDTLTNELSSIGTDPTITHFGLEARYDNEQSAPFSGLADSITIHGEDGVINLNGLREETKPPTQFRVVVEREVESPEPDPQTGVTRKKTVRIASDYVNVVVLKEDEEDRPVKPEEPVTEIHPIIDGLNRCDHLPINVGENATLICRPNDTRIGLDNLIYGWELRHPQGQPLPHVNLLARAVRQEGNKLQLYHMMDPGFALIGRCVIIQTTGKCLRFSSSYFTIGPHGPGCGPNDSVVIPDVPGERPTPVTYYKVRISIDGLDESRRLVAQPGDNVTLKCTALNDTTNEPILNSSIGWSFVSDTGEPLNTGQLAARFEQTEDNELILSRLYPNPNARGRCVVSLEQRVTLSSPYFAFHVGDEERRPEESVNPSYSDKRVRVEISGLNERGQISVNRVGDDASLRCQAVVASTSKPLLPGHGTRYGWEWRYMDEDPVSTTNVAVAVEANGERLGLRGIRAPPGSKGRNVKGRCVVHVPANQVDPSLSQDAYLVYGSDYFTVDVVKKPTTLDPDVIPIPGRPSDGIKVLVTGLDDSGNLVSAEDESVAVACEARNASTEERLSTEGMRAEYTVFYGWEFTDATGRSIDSSLFAESITTDSMGNLRLRGLTAPRRGNLPFKIRCVAVVSKRPRSPDEPAGVAKSYNSDYFALDITRKDGSSTGETKPGEVPPDITGDKVRVWVDGLRPDGTLTAQPGQDVVLTCKAEDTTTGQQLTDGNFGWEVRRQTGGMLNMALLSNKMVQDGPVLELYQMKPINGDQDQPTGRCVVQRDGQVYRSAYFWIKVASIPKGAEVEGDGRVIVSVKGIDEKRMIAKIAPSGVLNLTCVARDAETGEVLHNVIYGWDMRYKPTSDGPYLDGTLGPFANKASESEAGVLVINAATDSPATGMAQLRCRVVNGTETYTSPFYRFLVTDEAAPTVPPEPALYPKYRVRVLELDDEETLSAEPGSTVELTCKAYNAKTGAPVEDVSYQWELKRMDDNAVSTTEVVTDSLSATGGTFRLEGLKENRGTVKGRCLAVDEEGWDASPYFTFNVFSKDKPAKEEIHEQIGETRAKANDDRVKVTVGGLDADGNFVGKTGSDSELNCQATVKDGLEGIILSRGWEFLDGHGTPVPVTALADSVKISEKDGTMQLRNLRPSDQVTITKGIKGRCVVRAELTTSETVPDGTIKETKETILFTSENFGVSINEEGTATGTPGGMDVKGTKTVVTIEGLNKEGTLQAETGDNVRLTCVAKDTDTGELVTTATYSWEIRDRRGNVVPSDELSQRVYRENRMITFVHLKPTDHLADYEQRAGRCLVYNRETEHTYQSDYFHLDVRRPPPDGLIDVTHPIEVIVKGVPDDGVLKAKEGDDVELECEARDKVTQDMIPKHEAIYHFQFTEAAPDSEDVYGGHIAEEVKQEPLPNGGSKLTLKGVKADTWFQGRCIVLHVPGGQSIEGIITNATTPKRYVSKYFWSGVTKPDKLVAEPEDPKERRVAIGKFTHDPMVLVKVDGAGENDIITGTPGQDVKLRCFAIDVPTGKPIEGLKYSWELRSADNMPLDSQLLSNHIETGTMLSDDGGEFQVVGYRTTGDGVKLRCVATGTDLAPETKHRGVIYASPIYTFETTREEEPPVEPAREVKRKYDPNNLELEVTGLNPDGTLSKKEGEDVTMNCKVVDVTTGLPIEDEDFDVGWSVGTGPDGRPIPLDHLAQTVIFNKGELVLNELRRTPPGTGGLRSRCTVRLFEEHLTRPEDYPEKPVVLSSEAFVIHVEQPDDMKELDKPTDTKDTPYINWIPGRDPKDAVIVKVYDLDADSSVHVEPGSDLQLSCMALDAVSLRRIVPSTEVVPLFSWELRNRPGGQLLDYNQLSNGEIVITQPAQQSTGDEAGISSLKLTTIRRPGPMEKTVFGRCTVRLGEQLFRSPYFSVVLESTREMEDYQTSPKDHWDDDGAIEVIVDGLDTDGNKQADEGSNVVLNCEARDTKSKQPVPNELATYGWQLIDPVNDELRTPLAESETLASSQLRINEVHLPEYEKKYHVLWGWCVVDIQSPDTTKETPVKHYRSKPFKLVVLPKDYTLTESPKAIRVRDEIFVKVEGITDDGMLKAMEGETRKLKCRAIDALTGHVIDSPDLTFGWDWRNLDGGAANIGLIGKRVEANDAEFTVTDLRSRTPIKGRCMVIKRPSVGTAAVDEQIVSTADKEVHGPVTYYSNFFFFDVEPLDPASKQTEKECRPAEATDDKVVVTVNEAVDEEILLQADEDAEITASAKDSDGNPVEPLGYGFELSYLSGQVAHAGELARSITFEQQTGVLKLFKVQYPTKPIKVRFNVKMVSSKQADLETETDCSPLIYRSDYASIKVQPTDDMAKPNWTDRGVPVYDVNQKAYRVRVDGLNEDGDAVGTPKKPMELDCTVYDKYDMPAEFSAKAYTWQLIDTEDRPANPGTLADQVEIIGGKKLKLTNYRPSAERDGIRGRCVITVSVPMPVDEDIHPDMPPAQQYVSPYFEFKTSEEEKSVGPEVPEEADKKVTDEGREITVSSEDEITTTPTEAVPGEKEEPFEREFTLQLDSPSNAIYETGEDQQTVLARVQRPFELNCRAIFKEGSAGSHSSSGETLPRLVWYYRQPEIPGDVPIPSQLFPVNPPRMETLNIGAQENHKISIEADAYSFRDNKAEFHCNAYTESDDKPVASKTVFIQKVKEKFNVRIFDEDSRSRAYAFLGSSKTLTCYVDDADSGERTEPESYQWETSIADGSGVWIRTSGPKQPAQSVEGWTSNQLRLDGLNLPEDTVATETTYEFRCITAYNATFDTTSRPFVMNVRQKPKITFIRLDREKPTEAVLNTMDIPEDSFNATEDYQLGCKPEVTGSEAVAIWQKCEDEACTTAKDLVPKGDKLFLFANSTRYTDEGLFRCQVSLHLKEYNFKLTESKMIRIKRLSAPAIYSEDSITYTVNDEMSLQCTDEASSPESVVEWTFEPSGTAPEQRKDPIFLGKKYAYGRIYIFAIARGQLIPEHSGKYTCHAKNPHGTASSTIVVTVTEDVVLGSRRVYRHRQRRRVPRRRVLKIK</sequence>
<evidence type="ECO:0000256" key="2">
    <source>
        <dbReference type="ARBA" id="ARBA00022729"/>
    </source>
</evidence>
<dbReference type="CDD" id="cd00112">
    <property type="entry name" value="LDLa"/>
    <property type="match status" value="3"/>
</dbReference>
<dbReference type="PROSITE" id="PS00022">
    <property type="entry name" value="EGF_1"/>
    <property type="match status" value="1"/>
</dbReference>
<dbReference type="PANTHER" id="PTHR11640:SF31">
    <property type="entry name" value="IRREGULAR CHIASM C-ROUGHEST PROTEIN-RELATED"/>
    <property type="match status" value="1"/>
</dbReference>
<dbReference type="PROSITE" id="PS51115">
    <property type="entry name" value="LAMININ_IVA"/>
    <property type="match status" value="1"/>
</dbReference>
<dbReference type="SUPFAM" id="SSF57424">
    <property type="entry name" value="LDL receptor-like module"/>
    <property type="match status" value="1"/>
</dbReference>
<dbReference type="InterPro" id="IPR051275">
    <property type="entry name" value="Cell_adhesion_signaling"/>
</dbReference>
<evidence type="ECO:0000313" key="18">
    <source>
        <dbReference type="EMBL" id="THD28930.1"/>
    </source>
</evidence>
<dbReference type="GO" id="GO:0030154">
    <property type="term" value="P:cell differentiation"/>
    <property type="evidence" value="ECO:0007669"/>
    <property type="project" value="UniProtKB-ARBA"/>
</dbReference>
<keyword evidence="3" id="KW-0677">Repeat</keyword>
<feature type="disulfide bond" evidence="10">
    <location>
        <begin position="719"/>
        <end position="731"/>
    </location>
</feature>
<dbReference type="Pfam" id="PF13927">
    <property type="entry name" value="Ig_3"/>
    <property type="match status" value="1"/>
</dbReference>
<dbReference type="Gene3D" id="2.60.40.10">
    <property type="entry name" value="Immunoglobulins"/>
    <property type="match status" value="6"/>
</dbReference>
<dbReference type="EMBL" id="JXXN02000039">
    <property type="protein sequence ID" value="THD28930.1"/>
    <property type="molecule type" value="Genomic_DNA"/>
</dbReference>
<feature type="domain" description="Ig-like" evidence="16">
    <location>
        <begin position="6733"/>
        <end position="6831"/>
    </location>
</feature>
<evidence type="ECO:0000256" key="6">
    <source>
        <dbReference type="ARBA" id="ARBA00023180"/>
    </source>
</evidence>
<evidence type="ECO:0000256" key="7">
    <source>
        <dbReference type="ARBA" id="ARBA00023292"/>
    </source>
</evidence>
<keyword evidence="9" id="KW-0245">EGF-like domain</keyword>
<dbReference type="Pfam" id="PF00057">
    <property type="entry name" value="Ldl_recept_a"/>
    <property type="match status" value="1"/>
</dbReference>
<keyword evidence="6" id="KW-0325">Glycoprotein</keyword>
<accession>A0A4E0S494</accession>
<gene>
    <name evidence="18" type="ORF">D915_000229</name>
</gene>
<evidence type="ECO:0000256" key="9">
    <source>
        <dbReference type="PROSITE-ProRule" id="PRU00076"/>
    </source>
</evidence>
<evidence type="ECO:0000256" key="11">
    <source>
        <dbReference type="PROSITE-ProRule" id="PRU00206"/>
    </source>
</evidence>
<feature type="domain" description="Ig-like" evidence="16">
    <location>
        <begin position="532"/>
        <end position="628"/>
    </location>
</feature>
<evidence type="ECO:0000259" key="17">
    <source>
        <dbReference type="PROSITE" id="PS51115"/>
    </source>
</evidence>
<dbReference type="SUPFAM" id="SSF48726">
    <property type="entry name" value="Immunoglobulin"/>
    <property type="match status" value="7"/>
</dbReference>
<dbReference type="InterPro" id="IPR036055">
    <property type="entry name" value="LDL_receptor-like_sf"/>
</dbReference>
<organism evidence="18 19">
    <name type="scientific">Fasciola hepatica</name>
    <name type="common">Liver fluke</name>
    <dbReference type="NCBI Taxonomy" id="6192"/>
    <lineage>
        <taxon>Eukaryota</taxon>
        <taxon>Metazoa</taxon>
        <taxon>Spiralia</taxon>
        <taxon>Lophotrochozoa</taxon>
        <taxon>Platyhelminthes</taxon>
        <taxon>Trematoda</taxon>
        <taxon>Digenea</taxon>
        <taxon>Plagiorchiida</taxon>
        <taxon>Echinostomata</taxon>
        <taxon>Echinostomatoidea</taxon>
        <taxon>Fasciolidae</taxon>
        <taxon>Fasciola</taxon>
    </lineage>
</organism>
<feature type="region of interest" description="Disordered" evidence="12">
    <location>
        <begin position="2945"/>
        <end position="2966"/>
    </location>
</feature>
<reference evidence="18" key="1">
    <citation type="submission" date="2019-03" db="EMBL/GenBank/DDBJ databases">
        <title>Improved annotation for the trematode Fasciola hepatica.</title>
        <authorList>
            <person name="Choi Y.-J."/>
            <person name="Martin J."/>
            <person name="Mitreva M."/>
        </authorList>
    </citation>
    <scope>NUCLEOTIDE SEQUENCE [LARGE SCALE GENOMIC DNA]</scope>
</reference>
<dbReference type="InterPro" id="IPR003598">
    <property type="entry name" value="Ig_sub2"/>
</dbReference>
<feature type="domain" description="Ig-like" evidence="16">
    <location>
        <begin position="2614"/>
        <end position="2701"/>
    </location>
</feature>
<dbReference type="PRINTS" id="PR00261">
    <property type="entry name" value="LDLRECEPTOR"/>
</dbReference>
<evidence type="ECO:0000259" key="15">
    <source>
        <dbReference type="PROSITE" id="PS50050"/>
    </source>
</evidence>
<keyword evidence="4" id="KW-0472">Membrane</keyword>
<dbReference type="SMART" id="SM00192">
    <property type="entry name" value="LDLa"/>
    <property type="match status" value="3"/>
</dbReference>
<feature type="domain" description="Ig-like" evidence="16">
    <location>
        <begin position="425"/>
        <end position="525"/>
    </location>
</feature>
<feature type="region of interest" description="Disordered" evidence="12">
    <location>
        <begin position="6336"/>
        <end position="6355"/>
    </location>
</feature>
<feature type="disulfide bond" evidence="10">
    <location>
        <begin position="726"/>
        <end position="744"/>
    </location>
</feature>
<feature type="domain" description="Ig-like" evidence="16">
    <location>
        <begin position="4072"/>
        <end position="4176"/>
    </location>
</feature>
<evidence type="ECO:0000256" key="12">
    <source>
        <dbReference type="SAM" id="MobiDB-lite"/>
    </source>
</evidence>
<dbReference type="InterPro" id="IPR036179">
    <property type="entry name" value="Ig-like_dom_sf"/>
</dbReference>
<dbReference type="InterPro" id="IPR001368">
    <property type="entry name" value="TNFR/NGFR_Cys_rich_reg"/>
</dbReference>
<feature type="domain" description="TNFR-Cys" evidence="15">
    <location>
        <begin position="1237"/>
        <end position="1283"/>
    </location>
</feature>
<dbReference type="PROSITE" id="PS50068">
    <property type="entry name" value="LDLRA_2"/>
    <property type="match status" value="2"/>
</dbReference>
<dbReference type="InterPro" id="IPR009030">
    <property type="entry name" value="Growth_fac_rcpt_cys_sf"/>
</dbReference>
<dbReference type="PROSITE" id="PS01248">
    <property type="entry name" value="EGF_LAM_1"/>
    <property type="match status" value="1"/>
</dbReference>
<dbReference type="CDD" id="cd00055">
    <property type="entry name" value="EGF_Lam"/>
    <property type="match status" value="1"/>
</dbReference>
<feature type="domain" description="Ig-like" evidence="16">
    <location>
        <begin position="847"/>
        <end position="942"/>
    </location>
</feature>
<dbReference type="InterPro" id="IPR000742">
    <property type="entry name" value="EGF"/>
</dbReference>
<dbReference type="GO" id="GO:0098609">
    <property type="term" value="P:cell-cell adhesion"/>
    <property type="evidence" value="ECO:0007669"/>
    <property type="project" value="TreeGrafter"/>
</dbReference>
<dbReference type="InterPro" id="IPR002172">
    <property type="entry name" value="LDrepeatLR_classA_rpt"/>
</dbReference>
<keyword evidence="2 13" id="KW-0732">Signal</keyword>
<dbReference type="GO" id="GO:0005886">
    <property type="term" value="C:plasma membrane"/>
    <property type="evidence" value="ECO:0007669"/>
    <property type="project" value="TreeGrafter"/>
</dbReference>
<dbReference type="CDD" id="cd00096">
    <property type="entry name" value="Ig"/>
    <property type="match status" value="1"/>
</dbReference>
<evidence type="ECO:0000259" key="16">
    <source>
        <dbReference type="PROSITE" id="PS50835"/>
    </source>
</evidence>
<comment type="subcellular location">
    <subcellularLocation>
        <location evidence="1">Membrane</location>
        <topology evidence="1">Single-pass type I membrane protein</topology>
    </subcellularLocation>
</comment>
<dbReference type="Proteomes" id="UP000230066">
    <property type="component" value="Unassembled WGS sequence"/>
</dbReference>
<evidence type="ECO:0000256" key="13">
    <source>
        <dbReference type="SAM" id="SignalP"/>
    </source>
</evidence>
<dbReference type="GO" id="GO:0005911">
    <property type="term" value="C:cell-cell junction"/>
    <property type="evidence" value="ECO:0007669"/>
    <property type="project" value="TreeGrafter"/>
</dbReference>
<feature type="domain" description="Ig-like" evidence="16">
    <location>
        <begin position="2489"/>
        <end position="2603"/>
    </location>
</feature>
<feature type="domain" description="Laminin IV type A" evidence="17">
    <location>
        <begin position="986"/>
        <end position="1179"/>
    </location>
</feature>
<dbReference type="SMART" id="SM00181">
    <property type="entry name" value="EGF"/>
    <property type="match status" value="2"/>
</dbReference>
<feature type="domain" description="Ig-like" evidence="16">
    <location>
        <begin position="1677"/>
        <end position="1789"/>
    </location>
</feature>
<feature type="domain" description="EGF-like" evidence="14">
    <location>
        <begin position="1311"/>
        <end position="1350"/>
    </location>
</feature>
<dbReference type="InterPro" id="IPR013783">
    <property type="entry name" value="Ig-like_fold"/>
</dbReference>
<dbReference type="Pfam" id="PF00052">
    <property type="entry name" value="Laminin_B"/>
    <property type="match status" value="1"/>
</dbReference>
<feature type="signal peptide" evidence="13">
    <location>
        <begin position="1"/>
        <end position="30"/>
    </location>
</feature>
<feature type="region of interest" description="Disordered" evidence="12">
    <location>
        <begin position="6308"/>
        <end position="6328"/>
    </location>
</feature>
<dbReference type="InterPro" id="IPR002049">
    <property type="entry name" value="LE_dom"/>
</dbReference>
<name>A0A4E0S494_FASHE</name>
<proteinExistence type="predicted"/>
<dbReference type="Gene3D" id="4.10.400.10">
    <property type="entry name" value="Low-density Lipoprotein Receptor"/>
    <property type="match status" value="2"/>
</dbReference>
<dbReference type="InterPro" id="IPR000034">
    <property type="entry name" value="Laminin_IV"/>
</dbReference>
<protein>
    <submittedName>
        <fullName evidence="18">Basement membrane-specific heparan sulfate proteoglycan core protein</fullName>
    </submittedName>
</protein>
<evidence type="ECO:0000313" key="19">
    <source>
        <dbReference type="Proteomes" id="UP000230066"/>
    </source>
</evidence>
<evidence type="ECO:0000256" key="3">
    <source>
        <dbReference type="ARBA" id="ARBA00022737"/>
    </source>
</evidence>
<dbReference type="GO" id="GO:0050839">
    <property type="term" value="F:cell adhesion molecule binding"/>
    <property type="evidence" value="ECO:0007669"/>
    <property type="project" value="TreeGrafter"/>
</dbReference>
<evidence type="ECO:0000259" key="14">
    <source>
        <dbReference type="PROSITE" id="PS50026"/>
    </source>
</evidence>
<dbReference type="SMART" id="SM00408">
    <property type="entry name" value="IGc2"/>
    <property type="match status" value="6"/>
</dbReference>
<feature type="domain" description="Ig-like" evidence="16">
    <location>
        <begin position="6483"/>
        <end position="6611"/>
    </location>
</feature>
<evidence type="ECO:0000256" key="5">
    <source>
        <dbReference type="ARBA" id="ARBA00023157"/>
    </source>
</evidence>
<dbReference type="PROSITE" id="PS01209">
    <property type="entry name" value="LDLRA_1"/>
    <property type="match status" value="1"/>
</dbReference>
<comment type="caution">
    <text evidence="9">Lacks conserved residue(s) required for the propagation of feature annotation.</text>
</comment>
<feature type="disulfide bond" evidence="9">
    <location>
        <begin position="1340"/>
        <end position="1349"/>
    </location>
</feature>
<evidence type="ECO:0000256" key="1">
    <source>
        <dbReference type="ARBA" id="ARBA00004479"/>
    </source>
</evidence>
<feature type="chain" id="PRO_5020041650" evidence="13">
    <location>
        <begin position="31"/>
        <end position="6859"/>
    </location>
</feature>
<keyword evidence="19" id="KW-1185">Reference proteome</keyword>
<dbReference type="PROSITE" id="PS50835">
    <property type="entry name" value="IG_LIKE"/>
    <property type="match status" value="11"/>
</dbReference>
<feature type="domain" description="Ig-like" evidence="16">
    <location>
        <begin position="4750"/>
        <end position="4795"/>
    </location>
</feature>